<dbReference type="SMART" id="SM00066">
    <property type="entry name" value="GAL4"/>
    <property type="match status" value="1"/>
</dbReference>
<feature type="domain" description="Zn(2)-C6 fungal-type" evidence="3">
    <location>
        <begin position="10"/>
        <end position="38"/>
    </location>
</feature>
<evidence type="ECO:0000256" key="1">
    <source>
        <dbReference type="ARBA" id="ARBA00023242"/>
    </source>
</evidence>
<dbReference type="PANTHER" id="PTHR38791">
    <property type="entry name" value="ZN(II)2CYS6 TRANSCRIPTION FACTOR (EUROFUNG)-RELATED-RELATED"/>
    <property type="match status" value="1"/>
</dbReference>
<protein>
    <recommendedName>
        <fullName evidence="3">Zn(2)-C6 fungal-type domain-containing protein</fullName>
    </recommendedName>
</protein>
<keyword evidence="1" id="KW-0539">Nucleus</keyword>
<feature type="compositionally biased region" description="Polar residues" evidence="2">
    <location>
        <begin position="71"/>
        <end position="87"/>
    </location>
</feature>
<name>A0ABR1HIQ1_9HYPO</name>
<dbReference type="CDD" id="cd00067">
    <property type="entry name" value="GAL4"/>
    <property type="match status" value="1"/>
</dbReference>
<dbReference type="Proteomes" id="UP001498476">
    <property type="component" value="Unassembled WGS sequence"/>
</dbReference>
<comment type="caution">
    <text evidence="4">The sequence shown here is derived from an EMBL/GenBank/DDBJ whole genome shotgun (WGS) entry which is preliminary data.</text>
</comment>
<evidence type="ECO:0000259" key="3">
    <source>
        <dbReference type="PROSITE" id="PS50048"/>
    </source>
</evidence>
<dbReference type="SUPFAM" id="SSF57701">
    <property type="entry name" value="Zn2/Cys6 DNA-binding domain"/>
    <property type="match status" value="1"/>
</dbReference>
<evidence type="ECO:0000313" key="4">
    <source>
        <dbReference type="EMBL" id="KAK7421048.1"/>
    </source>
</evidence>
<dbReference type="PROSITE" id="PS50048">
    <property type="entry name" value="ZN2_CY6_FUNGAL_2"/>
    <property type="match status" value="1"/>
</dbReference>
<dbReference type="Gene3D" id="4.10.240.10">
    <property type="entry name" value="Zn(2)-C6 fungal-type DNA-binding domain"/>
    <property type="match status" value="1"/>
</dbReference>
<organism evidence="4 5">
    <name type="scientific">Neonectria punicea</name>
    <dbReference type="NCBI Taxonomy" id="979145"/>
    <lineage>
        <taxon>Eukaryota</taxon>
        <taxon>Fungi</taxon>
        <taxon>Dikarya</taxon>
        <taxon>Ascomycota</taxon>
        <taxon>Pezizomycotina</taxon>
        <taxon>Sordariomycetes</taxon>
        <taxon>Hypocreomycetidae</taxon>
        <taxon>Hypocreales</taxon>
        <taxon>Nectriaceae</taxon>
        <taxon>Neonectria</taxon>
    </lineage>
</organism>
<keyword evidence="5" id="KW-1185">Reference proteome</keyword>
<dbReference type="EMBL" id="JAZAVJ010000025">
    <property type="protein sequence ID" value="KAK7421048.1"/>
    <property type="molecule type" value="Genomic_DNA"/>
</dbReference>
<proteinExistence type="predicted"/>
<dbReference type="Pfam" id="PF00172">
    <property type="entry name" value="Zn_clus"/>
    <property type="match status" value="1"/>
</dbReference>
<accession>A0ABR1HIQ1</accession>
<dbReference type="InterPro" id="IPR053175">
    <property type="entry name" value="DHMBA_Reg_Transcription_Factor"/>
</dbReference>
<dbReference type="InterPro" id="IPR036864">
    <property type="entry name" value="Zn2-C6_fun-type_DNA-bd_sf"/>
</dbReference>
<dbReference type="InterPro" id="IPR001138">
    <property type="entry name" value="Zn2Cys6_DnaBD"/>
</dbReference>
<evidence type="ECO:0000313" key="5">
    <source>
        <dbReference type="Proteomes" id="UP001498476"/>
    </source>
</evidence>
<evidence type="ECO:0000256" key="2">
    <source>
        <dbReference type="SAM" id="MobiDB-lite"/>
    </source>
</evidence>
<reference evidence="4 5" key="1">
    <citation type="journal article" date="2025" name="Microbiol. Resour. Announc.">
        <title>Draft genome sequences for Neonectria magnoliae and Neonectria punicea, canker pathogens of Liriodendron tulipifera and Acer saccharum in West Virginia.</title>
        <authorList>
            <person name="Petronek H.M."/>
            <person name="Kasson M.T."/>
            <person name="Metheny A.M."/>
            <person name="Stauder C.M."/>
            <person name="Lovett B."/>
            <person name="Lynch S.C."/>
            <person name="Garnas J.R."/>
            <person name="Kasson L.R."/>
            <person name="Stajich J.E."/>
        </authorList>
    </citation>
    <scope>NUCLEOTIDE SEQUENCE [LARGE SCALE GENOMIC DNA]</scope>
    <source>
        <strain evidence="4 5">NRRL 64653</strain>
    </source>
</reference>
<feature type="region of interest" description="Disordered" evidence="2">
    <location>
        <begin position="53"/>
        <end position="87"/>
    </location>
</feature>
<gene>
    <name evidence="4" type="ORF">QQX98_002406</name>
</gene>
<sequence length="530" mass="59957">MPNVGKPSKDCHLCRSRRVKCDLTRPACNRCIKYGAECPGYRDQQELVFRNVNPTNLKKRKKRSQQDRTRQGSTASPTTTAGHSTPSAFLGDDFENSLLLSNSSDVIPFSGDRTALILPQSLNQHWTAHSIPILLNVYSTLDFLHDIYRENTENGPLVWAAHLFSRTYVTNIRHSTAMNKDSVTETDKELGSYLGKTLSSVNIALKTPNGAFRDDVLATVWILSNYELLMGSIGRSEPMSPWHVHTRGLYSILKTRGSDWLRRENNGRAGFWPAYNMVQVQCLLTSTECPPESQEWFRVIEETMQPGEIIGLKVSIFIAQVAHVQARILTILRGRNFIAASAEYHALVGVMSEAEDDMRAFYMSRPSSGTDFDPYMRNMYASTCVKGYHILMAFSNFLTHHIASPIPLSTLKALRIRCIQLVRKFAQEIVDSTERTLNYKTFSNNPSPRVLFDALKLIWPLTAVYLIPTTLPEQKDMAEKSLRFIGRELGVRQALKVYPEANPFPDEANEPLDLIKDEDYEEVPNPTGLM</sequence>